<gene>
    <name evidence="2" type="ORF">CBR_g28599</name>
</gene>
<feature type="compositionally biased region" description="Basic and acidic residues" evidence="1">
    <location>
        <begin position="147"/>
        <end position="157"/>
    </location>
</feature>
<feature type="compositionally biased region" description="Basic and acidic residues" evidence="1">
    <location>
        <begin position="92"/>
        <end position="105"/>
    </location>
</feature>
<protein>
    <submittedName>
        <fullName evidence="2">Uncharacterized protein</fullName>
    </submittedName>
</protein>
<feature type="region of interest" description="Disordered" evidence="1">
    <location>
        <begin position="33"/>
        <end position="171"/>
    </location>
</feature>
<evidence type="ECO:0000313" key="2">
    <source>
        <dbReference type="EMBL" id="GBG78884.1"/>
    </source>
</evidence>
<proteinExistence type="predicted"/>
<evidence type="ECO:0000313" key="3">
    <source>
        <dbReference type="Proteomes" id="UP000265515"/>
    </source>
</evidence>
<dbReference type="AlphaFoldDB" id="A0A388L9C3"/>
<dbReference type="EMBL" id="BFEA01000306">
    <property type="protein sequence ID" value="GBG78884.1"/>
    <property type="molecule type" value="Genomic_DNA"/>
</dbReference>
<comment type="caution">
    <text evidence="2">The sequence shown here is derived from an EMBL/GenBank/DDBJ whole genome shotgun (WGS) entry which is preliminary data.</text>
</comment>
<evidence type="ECO:0000256" key="1">
    <source>
        <dbReference type="SAM" id="MobiDB-lite"/>
    </source>
</evidence>
<keyword evidence="3" id="KW-1185">Reference proteome</keyword>
<organism evidence="2 3">
    <name type="scientific">Chara braunii</name>
    <name type="common">Braun's stonewort</name>
    <dbReference type="NCBI Taxonomy" id="69332"/>
    <lineage>
        <taxon>Eukaryota</taxon>
        <taxon>Viridiplantae</taxon>
        <taxon>Streptophyta</taxon>
        <taxon>Charophyceae</taxon>
        <taxon>Charales</taxon>
        <taxon>Characeae</taxon>
        <taxon>Chara</taxon>
    </lineage>
</organism>
<accession>A0A388L9C3</accession>
<reference evidence="2 3" key="1">
    <citation type="journal article" date="2018" name="Cell">
        <title>The Chara Genome: Secondary Complexity and Implications for Plant Terrestrialization.</title>
        <authorList>
            <person name="Nishiyama T."/>
            <person name="Sakayama H."/>
            <person name="Vries J.D."/>
            <person name="Buschmann H."/>
            <person name="Saint-Marcoux D."/>
            <person name="Ullrich K.K."/>
            <person name="Haas F.B."/>
            <person name="Vanderstraeten L."/>
            <person name="Becker D."/>
            <person name="Lang D."/>
            <person name="Vosolsobe S."/>
            <person name="Rombauts S."/>
            <person name="Wilhelmsson P.K.I."/>
            <person name="Janitza P."/>
            <person name="Kern R."/>
            <person name="Heyl A."/>
            <person name="Rumpler F."/>
            <person name="Villalobos L.I.A.C."/>
            <person name="Clay J.M."/>
            <person name="Skokan R."/>
            <person name="Toyoda A."/>
            <person name="Suzuki Y."/>
            <person name="Kagoshima H."/>
            <person name="Schijlen E."/>
            <person name="Tajeshwar N."/>
            <person name="Catarino B."/>
            <person name="Hetherington A.J."/>
            <person name="Saltykova A."/>
            <person name="Bonnot C."/>
            <person name="Breuninger H."/>
            <person name="Symeonidi A."/>
            <person name="Radhakrishnan G.V."/>
            <person name="Van Nieuwerburgh F."/>
            <person name="Deforce D."/>
            <person name="Chang C."/>
            <person name="Karol K.G."/>
            <person name="Hedrich R."/>
            <person name="Ulvskov P."/>
            <person name="Glockner G."/>
            <person name="Delwiche C.F."/>
            <person name="Petrasek J."/>
            <person name="Van de Peer Y."/>
            <person name="Friml J."/>
            <person name="Beilby M."/>
            <person name="Dolan L."/>
            <person name="Kohara Y."/>
            <person name="Sugano S."/>
            <person name="Fujiyama A."/>
            <person name="Delaux P.-M."/>
            <person name="Quint M."/>
            <person name="TheiBen G."/>
            <person name="Hagemann M."/>
            <person name="Harholt J."/>
            <person name="Dunand C."/>
            <person name="Zachgo S."/>
            <person name="Langdale J."/>
            <person name="Maumus F."/>
            <person name="Straeten D.V.D."/>
            <person name="Gould S.B."/>
            <person name="Rensing S.A."/>
        </authorList>
    </citation>
    <scope>NUCLEOTIDE SEQUENCE [LARGE SCALE GENOMIC DNA]</scope>
    <source>
        <strain evidence="2 3">S276</strain>
    </source>
</reference>
<dbReference type="Proteomes" id="UP000265515">
    <property type="component" value="Unassembled WGS sequence"/>
</dbReference>
<feature type="compositionally biased region" description="Polar residues" evidence="1">
    <location>
        <begin position="109"/>
        <end position="120"/>
    </location>
</feature>
<dbReference type="Gramene" id="GBG78884">
    <property type="protein sequence ID" value="GBG78884"/>
    <property type="gene ID" value="CBR_g28599"/>
</dbReference>
<name>A0A388L9C3_CHABU</name>
<sequence length="171" mass="18400">MSPVPGRRDVPAAWEGEDPFRVRRGLVAEEAAVRSGKGSMGERGDCARGSQGEEGLFQVQAGSLIGDRRRRGEKREDCHRLTAVDDGASESNGDRGLKEREEGLRQAETVGSLQAETGMSGSVGRRRIPRENQRNPAGEGDVADVAAEERTAGRDDTSMAGIAENVKREKP</sequence>
<feature type="compositionally biased region" description="Basic and acidic residues" evidence="1">
    <location>
        <begin position="73"/>
        <end position="83"/>
    </location>
</feature>